<organism evidence="1">
    <name type="scientific">Siphoviridae sp. ctuvi3</name>
    <dbReference type="NCBI Taxonomy" id="2825718"/>
    <lineage>
        <taxon>Viruses</taxon>
        <taxon>Duplodnaviria</taxon>
        <taxon>Heunggongvirae</taxon>
        <taxon>Uroviricota</taxon>
        <taxon>Caudoviricetes</taxon>
    </lineage>
</organism>
<protein>
    <submittedName>
        <fullName evidence="1">Maternal effect protein oskar'-UTR, dimerization, RNA BINDING PROTEIN</fullName>
    </submittedName>
</protein>
<name>A0A8S5TZN5_9CAUD</name>
<proteinExistence type="predicted"/>
<sequence length="57" mass="7294">MKKLIQALKEDEEIQYLKRRCYEITGEWIPYHWECFNGIEEYREYMKKIVREYEDKK</sequence>
<reference evidence="1" key="1">
    <citation type="journal article" date="2021" name="Proc. Natl. Acad. Sci. U.S.A.">
        <title>A Catalog of Tens of Thousands of Viruses from Human Metagenomes Reveals Hidden Associations with Chronic Diseases.</title>
        <authorList>
            <person name="Tisza M.J."/>
            <person name="Buck C.B."/>
        </authorList>
    </citation>
    <scope>NUCLEOTIDE SEQUENCE</scope>
    <source>
        <strain evidence="1">Ctuvi3</strain>
    </source>
</reference>
<accession>A0A8S5TZN5</accession>
<dbReference type="EMBL" id="BK015965">
    <property type="protein sequence ID" value="DAF87639.1"/>
    <property type="molecule type" value="Genomic_DNA"/>
</dbReference>
<evidence type="ECO:0000313" key="1">
    <source>
        <dbReference type="EMBL" id="DAF87639.1"/>
    </source>
</evidence>